<dbReference type="SUPFAM" id="SSF57701">
    <property type="entry name" value="Zn2/Cys6 DNA-binding domain"/>
    <property type="match status" value="1"/>
</dbReference>
<keyword evidence="6" id="KW-0804">Transcription</keyword>
<dbReference type="GO" id="GO:0006351">
    <property type="term" value="P:DNA-templated transcription"/>
    <property type="evidence" value="ECO:0007669"/>
    <property type="project" value="InterPro"/>
</dbReference>
<dbReference type="GO" id="GO:0008270">
    <property type="term" value="F:zinc ion binding"/>
    <property type="evidence" value="ECO:0007669"/>
    <property type="project" value="InterPro"/>
</dbReference>
<dbReference type="OrthoDB" id="189997at2759"/>
<evidence type="ECO:0000313" key="11">
    <source>
        <dbReference type="Proteomes" id="UP000053029"/>
    </source>
</evidence>
<evidence type="ECO:0000256" key="8">
    <source>
        <dbReference type="SAM" id="MobiDB-lite"/>
    </source>
</evidence>
<evidence type="ECO:0000256" key="3">
    <source>
        <dbReference type="ARBA" id="ARBA00022833"/>
    </source>
</evidence>
<dbReference type="STRING" id="1442368.A0A0D2FI49"/>
<dbReference type="EMBL" id="KN846969">
    <property type="protein sequence ID" value="KIW86352.1"/>
    <property type="molecule type" value="Genomic_DNA"/>
</dbReference>
<comment type="subcellular location">
    <subcellularLocation>
        <location evidence="1">Nucleus</location>
    </subcellularLocation>
</comment>
<reference evidence="10 11" key="1">
    <citation type="submission" date="2015-01" db="EMBL/GenBank/DDBJ databases">
        <title>The Genome Sequence of Fonsecaea pedrosoi CBS 271.37.</title>
        <authorList>
            <consortium name="The Broad Institute Genomics Platform"/>
            <person name="Cuomo C."/>
            <person name="de Hoog S."/>
            <person name="Gorbushina A."/>
            <person name="Stielow B."/>
            <person name="Teixiera M."/>
            <person name="Abouelleil A."/>
            <person name="Chapman S.B."/>
            <person name="Priest M."/>
            <person name="Young S.K."/>
            <person name="Wortman J."/>
            <person name="Nusbaum C."/>
            <person name="Birren B."/>
        </authorList>
    </citation>
    <scope>NUCLEOTIDE SEQUENCE [LARGE SCALE GENOMIC DNA]</scope>
    <source>
        <strain evidence="10 11">CBS 271.37</strain>
    </source>
</reference>
<dbReference type="PROSITE" id="PS00463">
    <property type="entry name" value="ZN2_CY6_FUNGAL_1"/>
    <property type="match status" value="1"/>
</dbReference>
<dbReference type="GO" id="GO:0005634">
    <property type="term" value="C:nucleus"/>
    <property type="evidence" value="ECO:0007669"/>
    <property type="project" value="UniProtKB-SubCell"/>
</dbReference>
<dbReference type="PANTHER" id="PTHR47782:SF1">
    <property type="entry name" value="PYRIMIDINE PATHWAY REGULATORY PROTEIN 1"/>
    <property type="match status" value="1"/>
</dbReference>
<keyword evidence="5" id="KW-0238">DNA-binding</keyword>
<organism evidence="10 11">
    <name type="scientific">Fonsecaea pedrosoi CBS 271.37</name>
    <dbReference type="NCBI Taxonomy" id="1442368"/>
    <lineage>
        <taxon>Eukaryota</taxon>
        <taxon>Fungi</taxon>
        <taxon>Dikarya</taxon>
        <taxon>Ascomycota</taxon>
        <taxon>Pezizomycotina</taxon>
        <taxon>Eurotiomycetes</taxon>
        <taxon>Chaetothyriomycetidae</taxon>
        <taxon>Chaetothyriales</taxon>
        <taxon>Herpotrichiellaceae</taxon>
        <taxon>Fonsecaea</taxon>
    </lineage>
</organism>
<dbReference type="HOGENOM" id="CLU_018404_1_0_1"/>
<name>A0A0D2FI49_9EURO</name>
<dbReference type="GO" id="GO:0045944">
    <property type="term" value="P:positive regulation of transcription by RNA polymerase II"/>
    <property type="evidence" value="ECO:0007669"/>
    <property type="project" value="TreeGrafter"/>
</dbReference>
<feature type="region of interest" description="Disordered" evidence="8">
    <location>
        <begin position="69"/>
        <end position="98"/>
    </location>
</feature>
<evidence type="ECO:0000256" key="1">
    <source>
        <dbReference type="ARBA" id="ARBA00004123"/>
    </source>
</evidence>
<gene>
    <name evidence="10" type="ORF">Z517_01748</name>
</gene>
<keyword evidence="7" id="KW-0539">Nucleus</keyword>
<feature type="domain" description="Zn(2)-C6 fungal-type" evidence="9">
    <location>
        <begin position="13"/>
        <end position="41"/>
    </location>
</feature>
<dbReference type="InterPro" id="IPR052202">
    <property type="entry name" value="Yeast_MetPath_Reg"/>
</dbReference>
<feature type="compositionally biased region" description="Low complexity" evidence="8">
    <location>
        <begin position="73"/>
        <end position="89"/>
    </location>
</feature>
<dbReference type="InterPro" id="IPR007219">
    <property type="entry name" value="XnlR_reg_dom"/>
</dbReference>
<evidence type="ECO:0000256" key="4">
    <source>
        <dbReference type="ARBA" id="ARBA00023015"/>
    </source>
</evidence>
<keyword evidence="11" id="KW-1185">Reference proteome</keyword>
<proteinExistence type="predicted"/>
<keyword evidence="3" id="KW-0862">Zinc</keyword>
<accession>A0A0D2FI49</accession>
<dbReference type="PANTHER" id="PTHR47782">
    <property type="entry name" value="ZN(II)2CYS6 TRANSCRIPTION FACTOR (EUROFUNG)-RELATED"/>
    <property type="match status" value="1"/>
</dbReference>
<dbReference type="RefSeq" id="XP_013290160.1">
    <property type="nucleotide sequence ID" value="XM_013434706.1"/>
</dbReference>
<dbReference type="AlphaFoldDB" id="A0A0D2FI49"/>
<dbReference type="InterPro" id="IPR001138">
    <property type="entry name" value="Zn2Cys6_DnaBD"/>
</dbReference>
<dbReference type="GO" id="GO:0000981">
    <property type="term" value="F:DNA-binding transcription factor activity, RNA polymerase II-specific"/>
    <property type="evidence" value="ECO:0007669"/>
    <property type="project" value="InterPro"/>
</dbReference>
<protein>
    <recommendedName>
        <fullName evidence="9">Zn(2)-C6 fungal-type domain-containing protein</fullName>
    </recommendedName>
</protein>
<evidence type="ECO:0000256" key="5">
    <source>
        <dbReference type="ARBA" id="ARBA00023125"/>
    </source>
</evidence>
<dbReference type="CDD" id="cd00067">
    <property type="entry name" value="GAL4"/>
    <property type="match status" value="1"/>
</dbReference>
<dbReference type="SMART" id="SM00066">
    <property type="entry name" value="GAL4"/>
    <property type="match status" value="1"/>
</dbReference>
<dbReference type="InterPro" id="IPR036864">
    <property type="entry name" value="Zn2-C6_fun-type_DNA-bd_sf"/>
</dbReference>
<dbReference type="GO" id="GO:0043565">
    <property type="term" value="F:sequence-specific DNA binding"/>
    <property type="evidence" value="ECO:0007669"/>
    <property type="project" value="TreeGrafter"/>
</dbReference>
<dbReference type="Pfam" id="PF04082">
    <property type="entry name" value="Fungal_trans"/>
    <property type="match status" value="1"/>
</dbReference>
<dbReference type="Gene3D" id="4.10.240.10">
    <property type="entry name" value="Zn(2)-C6 fungal-type DNA-binding domain"/>
    <property type="match status" value="1"/>
</dbReference>
<evidence type="ECO:0000256" key="2">
    <source>
        <dbReference type="ARBA" id="ARBA00022723"/>
    </source>
</evidence>
<dbReference type="PROSITE" id="PS50048">
    <property type="entry name" value="ZN2_CY6_FUNGAL_2"/>
    <property type="match status" value="1"/>
</dbReference>
<evidence type="ECO:0000259" key="9">
    <source>
        <dbReference type="PROSITE" id="PS50048"/>
    </source>
</evidence>
<keyword evidence="2" id="KW-0479">Metal-binding</keyword>
<evidence type="ECO:0000256" key="7">
    <source>
        <dbReference type="ARBA" id="ARBA00023242"/>
    </source>
</evidence>
<dbReference type="VEuPathDB" id="FungiDB:Z517_01748"/>
<keyword evidence="4" id="KW-0805">Transcription regulation</keyword>
<dbReference type="Pfam" id="PF00172">
    <property type="entry name" value="Zn_clus"/>
    <property type="match status" value="1"/>
</dbReference>
<dbReference type="Proteomes" id="UP000053029">
    <property type="component" value="Unassembled WGS sequence"/>
</dbReference>
<evidence type="ECO:0000313" key="10">
    <source>
        <dbReference type="EMBL" id="KIW86352.1"/>
    </source>
</evidence>
<dbReference type="CDD" id="cd12148">
    <property type="entry name" value="fungal_TF_MHR"/>
    <property type="match status" value="1"/>
</dbReference>
<evidence type="ECO:0000256" key="6">
    <source>
        <dbReference type="ARBA" id="ARBA00023163"/>
    </source>
</evidence>
<dbReference type="GeneID" id="25301238"/>
<sequence>MRPTGRVQRRTAACTRCRQRKIKCDANRPTCSKCLEANLPCDTRENSSGSTVPQSIARYLEGYIASLERESDNTPPSTSSSTNKTPASSQTVPRQRKIHLHQGSTVVGVVLEAITPSYLGIEINLHIPRCTFTPTQTPTARRGLELFEMQDHNSLPIQSPSSTLPLSAITLTVAEFLLNTYTNRVNPQYPIYLPADVQEPFNAVYYRAVADRSLLTEPSSCNTYIVSLVMAISLSTAARHKQAHAQSLATGLFKTAVQHVPKMWSNDLSGLQALLLATQYVFLNPDVANLTLLTGLASEACIDMGLHQEPPSDCVLNAQERELRRRVFWCAWEMEVAVAACVRRAPKIPNDIITTALPYGPGDLAISPALSDMTDQSPNFMISGRIWAYRRLESEIMNVLYRSPTVSEDPLLLDAWISEMEDKIRTWREEVNVAAADNKDDSKKSQWDELILYAQIGYHYVLVCLFGPCPRIPTRSRPDLLKAFAAAVCVASGYYDQANSAAGHTKYVFHSCYHTFSSAIVFLYTLETCKNAIFESYTFTEIENFLEYFPMLFSTMAERWPAVSRCSQEFQQRLQPIKDEYTTFIFERASEPDYEAPGRNSWRTVEGDGEQEKLDDNLYDIPYDWNVEFGFGIDNMFSN</sequence>